<evidence type="ECO:0000313" key="2">
    <source>
        <dbReference type="EMBL" id="QNT04931.1"/>
    </source>
</evidence>
<dbReference type="PROSITE" id="PS50994">
    <property type="entry name" value="INTEGRASE"/>
    <property type="match status" value="1"/>
</dbReference>
<feature type="domain" description="Integrase catalytic" evidence="1">
    <location>
        <begin position="81"/>
        <end position="244"/>
    </location>
</feature>
<dbReference type="GO" id="GO:0015074">
    <property type="term" value="P:DNA integration"/>
    <property type="evidence" value="ECO:0007669"/>
    <property type="project" value="InterPro"/>
</dbReference>
<dbReference type="Proteomes" id="UP000516370">
    <property type="component" value="Chromosome"/>
</dbReference>
<dbReference type="OrthoDB" id="9774685at2"/>
<protein>
    <submittedName>
        <fullName evidence="2">Transposase family protein</fullName>
    </submittedName>
</protein>
<keyword evidence="3" id="KW-1185">Reference proteome</keyword>
<reference evidence="2 3" key="1">
    <citation type="submission" date="2020-09" db="EMBL/GenBank/DDBJ databases">
        <title>Complete genome sequence of an Arctic sea ice bacterium Marinomonas arctica BSI20414.</title>
        <authorList>
            <person name="Liao L."/>
            <person name="Chen B."/>
        </authorList>
    </citation>
    <scope>NUCLEOTIDE SEQUENCE [LARGE SCALE GENOMIC DNA]</scope>
    <source>
        <strain evidence="2 3">BSI20414</strain>
    </source>
</reference>
<dbReference type="InterPro" id="IPR036397">
    <property type="entry name" value="RNaseH_sf"/>
</dbReference>
<dbReference type="KEGG" id="mard:IBG28_14665"/>
<dbReference type="SUPFAM" id="SSF53098">
    <property type="entry name" value="Ribonuclease H-like"/>
    <property type="match status" value="1"/>
</dbReference>
<dbReference type="Pfam" id="PF13683">
    <property type="entry name" value="rve_3"/>
    <property type="match status" value="1"/>
</dbReference>
<dbReference type="InterPro" id="IPR012337">
    <property type="entry name" value="RNaseH-like_sf"/>
</dbReference>
<accession>A0A7H1J365</accession>
<name>A0A7H1J365_9GAMM</name>
<sequence length="260" mass="30639">MYGKKAAQAHHPHGYKNRLKPDWVKQEIIRAKAMNPSLSCRLLAEVFNNRYAHAAESVSKSYVANILKLNHYEMLILRKTMKSRPVHTIAFNKAWGMDLPFVNQQPVLGLIEHHSRRVMMLKTLTNKSSLSILRALLEVLDHHPKPRFLRTDNEICFNSKLIRFGLWFLGIKKQTTEKHCPWQNGRIERFFGTLKHHLRQLPSSFKSEEELPYLLQNFQWWYNNIRLHQNLNYQTPESTYQNALSSINLKPDKEKRKNSG</sequence>
<evidence type="ECO:0000259" key="1">
    <source>
        <dbReference type="PROSITE" id="PS50994"/>
    </source>
</evidence>
<organism evidence="2 3">
    <name type="scientific">Marinomonas arctica</name>
    <dbReference type="NCBI Taxonomy" id="383750"/>
    <lineage>
        <taxon>Bacteria</taxon>
        <taxon>Pseudomonadati</taxon>
        <taxon>Pseudomonadota</taxon>
        <taxon>Gammaproteobacteria</taxon>
        <taxon>Oceanospirillales</taxon>
        <taxon>Oceanospirillaceae</taxon>
        <taxon>Marinomonas</taxon>
    </lineage>
</organism>
<dbReference type="EMBL" id="CP061081">
    <property type="protein sequence ID" value="QNT04931.1"/>
    <property type="molecule type" value="Genomic_DNA"/>
</dbReference>
<proteinExistence type="predicted"/>
<gene>
    <name evidence="2" type="ORF">IBG28_14665</name>
</gene>
<evidence type="ECO:0000313" key="3">
    <source>
        <dbReference type="Proteomes" id="UP000516370"/>
    </source>
</evidence>
<dbReference type="InterPro" id="IPR001584">
    <property type="entry name" value="Integrase_cat-core"/>
</dbReference>
<dbReference type="RefSeq" id="WP_111605333.1">
    <property type="nucleotide sequence ID" value="NZ_BMLJ01000001.1"/>
</dbReference>
<dbReference type="AlphaFoldDB" id="A0A7H1J365"/>
<dbReference type="Gene3D" id="3.30.420.10">
    <property type="entry name" value="Ribonuclease H-like superfamily/Ribonuclease H"/>
    <property type="match status" value="1"/>
</dbReference>
<dbReference type="GO" id="GO:0003676">
    <property type="term" value="F:nucleic acid binding"/>
    <property type="evidence" value="ECO:0007669"/>
    <property type="project" value="InterPro"/>
</dbReference>